<feature type="compositionally biased region" description="Polar residues" evidence="1">
    <location>
        <begin position="103"/>
        <end position="118"/>
    </location>
</feature>
<protein>
    <recommendedName>
        <fullName evidence="5">Proline rich protein</fullName>
    </recommendedName>
</protein>
<organism evidence="3 4">
    <name type="scientific">Mycobacterium lacus</name>
    <dbReference type="NCBI Taxonomy" id="169765"/>
    <lineage>
        <taxon>Bacteria</taxon>
        <taxon>Bacillati</taxon>
        <taxon>Actinomycetota</taxon>
        <taxon>Actinomycetes</taxon>
        <taxon>Mycobacteriales</taxon>
        <taxon>Mycobacteriaceae</taxon>
        <taxon>Mycobacterium</taxon>
    </lineage>
</organism>
<evidence type="ECO:0000313" key="4">
    <source>
        <dbReference type="Proteomes" id="UP000466396"/>
    </source>
</evidence>
<dbReference type="AlphaFoldDB" id="A0A7I7NRG4"/>
<dbReference type="Proteomes" id="UP000466396">
    <property type="component" value="Chromosome"/>
</dbReference>
<keyword evidence="2" id="KW-0812">Transmembrane</keyword>
<reference evidence="3 4" key="1">
    <citation type="journal article" date="2019" name="Emerg. Microbes Infect.">
        <title>Comprehensive subspecies identification of 175 nontuberculous mycobacteria species based on 7547 genomic profiles.</title>
        <authorList>
            <person name="Matsumoto Y."/>
            <person name="Kinjo T."/>
            <person name="Motooka D."/>
            <person name="Nabeya D."/>
            <person name="Jung N."/>
            <person name="Uechi K."/>
            <person name="Horii T."/>
            <person name="Iida T."/>
            <person name="Fujita J."/>
            <person name="Nakamura S."/>
        </authorList>
    </citation>
    <scope>NUCLEOTIDE SEQUENCE [LARGE SCALE GENOMIC DNA]</scope>
    <source>
        <strain evidence="3 4">JCM 15657</strain>
    </source>
</reference>
<proteinExistence type="predicted"/>
<evidence type="ECO:0008006" key="5">
    <source>
        <dbReference type="Google" id="ProtNLM"/>
    </source>
</evidence>
<dbReference type="EMBL" id="AP022581">
    <property type="protein sequence ID" value="BBX99275.1"/>
    <property type="molecule type" value="Genomic_DNA"/>
</dbReference>
<keyword evidence="2" id="KW-0472">Membrane</keyword>
<dbReference type="KEGG" id="mlj:MLAC_45690"/>
<feature type="compositionally biased region" description="Low complexity" evidence="1">
    <location>
        <begin position="82"/>
        <end position="101"/>
    </location>
</feature>
<feature type="transmembrane region" description="Helical" evidence="2">
    <location>
        <begin position="35"/>
        <end position="59"/>
    </location>
</feature>
<evidence type="ECO:0000256" key="1">
    <source>
        <dbReference type="SAM" id="MobiDB-lite"/>
    </source>
</evidence>
<evidence type="ECO:0000313" key="3">
    <source>
        <dbReference type="EMBL" id="BBX99275.1"/>
    </source>
</evidence>
<feature type="compositionally biased region" description="Basic residues" evidence="1">
    <location>
        <begin position="65"/>
        <end position="78"/>
    </location>
</feature>
<gene>
    <name evidence="3" type="ORF">MLAC_45690</name>
</gene>
<accession>A0A7I7NRG4</accession>
<keyword evidence="2" id="KW-1133">Transmembrane helix</keyword>
<keyword evidence="4" id="KW-1185">Reference proteome</keyword>
<evidence type="ECO:0000256" key="2">
    <source>
        <dbReference type="SAM" id="Phobius"/>
    </source>
</evidence>
<sequence length="118" mass="11772">MCLMSEAPETPIATATPPAPADGGTSHQGPWVFRAAAWVAIVAGIVFIVSVIFFTGFALGRHAGHGGCHHGHHKHHAILMRPGAPNGGPAAANPGAPAGPAQVPSTVAPTATSAPRTP</sequence>
<feature type="compositionally biased region" description="Low complexity" evidence="1">
    <location>
        <begin position="1"/>
        <end position="16"/>
    </location>
</feature>
<feature type="region of interest" description="Disordered" evidence="1">
    <location>
        <begin position="1"/>
        <end position="26"/>
    </location>
</feature>
<name>A0A7I7NRG4_9MYCO</name>
<feature type="region of interest" description="Disordered" evidence="1">
    <location>
        <begin position="65"/>
        <end position="118"/>
    </location>
</feature>